<evidence type="ECO:0000256" key="9">
    <source>
        <dbReference type="ARBA" id="ARBA00023014"/>
    </source>
</evidence>
<evidence type="ECO:0000256" key="8">
    <source>
        <dbReference type="ARBA" id="ARBA00023004"/>
    </source>
</evidence>
<dbReference type="GO" id="GO:0051537">
    <property type="term" value="F:2 iron, 2 sulfur cluster binding"/>
    <property type="evidence" value="ECO:0007669"/>
    <property type="project" value="UniProtKB-KW"/>
</dbReference>
<dbReference type="SUPFAM" id="SSF53383">
    <property type="entry name" value="PLP-dependent transferases"/>
    <property type="match status" value="1"/>
</dbReference>
<keyword evidence="8" id="KW-0408">Iron</keyword>
<evidence type="ECO:0000256" key="6">
    <source>
        <dbReference type="ARBA" id="ARBA00022723"/>
    </source>
</evidence>
<evidence type="ECO:0000259" key="12">
    <source>
        <dbReference type="Pfam" id="PF00266"/>
    </source>
</evidence>
<evidence type="ECO:0000256" key="4">
    <source>
        <dbReference type="ARBA" id="ARBA00022679"/>
    </source>
</evidence>
<evidence type="ECO:0000256" key="11">
    <source>
        <dbReference type="RuleBase" id="RU004504"/>
    </source>
</evidence>
<dbReference type="GO" id="GO:0046872">
    <property type="term" value="F:metal ion binding"/>
    <property type="evidence" value="ECO:0007669"/>
    <property type="project" value="UniProtKB-KW"/>
</dbReference>
<accession>A0A364LNG3</accession>
<dbReference type="EMBL" id="MVJN01000001">
    <property type="protein sequence ID" value="RAP38591.1"/>
    <property type="molecule type" value="Genomic_DNA"/>
</dbReference>
<proteinExistence type="inferred from homology"/>
<dbReference type="Gene3D" id="3.90.1150.10">
    <property type="entry name" value="Aspartate Aminotransferase, domain 1"/>
    <property type="match status" value="1"/>
</dbReference>
<dbReference type="Pfam" id="PF00266">
    <property type="entry name" value="Aminotran_5"/>
    <property type="match status" value="1"/>
</dbReference>
<comment type="similarity">
    <text evidence="2">Belongs to the class-V pyridoxal-phosphate-dependent aminotransferase family. NifS/IscS subfamily.</text>
</comment>
<comment type="catalytic activity">
    <reaction evidence="10">
        <text>(sulfur carrier)-H + L-cysteine = (sulfur carrier)-SH + L-alanine</text>
        <dbReference type="Rhea" id="RHEA:43892"/>
        <dbReference type="Rhea" id="RHEA-COMP:14737"/>
        <dbReference type="Rhea" id="RHEA-COMP:14739"/>
        <dbReference type="ChEBI" id="CHEBI:29917"/>
        <dbReference type="ChEBI" id="CHEBI:35235"/>
        <dbReference type="ChEBI" id="CHEBI:57972"/>
        <dbReference type="ChEBI" id="CHEBI:64428"/>
        <dbReference type="EC" id="2.8.1.7"/>
    </reaction>
</comment>
<dbReference type="NCBIfam" id="NF010611">
    <property type="entry name" value="PRK14012.1"/>
    <property type="match status" value="1"/>
</dbReference>
<dbReference type="PROSITE" id="PS00595">
    <property type="entry name" value="AA_TRANSFER_CLASS_5"/>
    <property type="match status" value="1"/>
</dbReference>
<evidence type="ECO:0000256" key="2">
    <source>
        <dbReference type="ARBA" id="ARBA00006490"/>
    </source>
</evidence>
<keyword evidence="9" id="KW-0411">Iron-sulfur</keyword>
<dbReference type="PIRSF" id="PIRSF005572">
    <property type="entry name" value="NifS"/>
    <property type="match status" value="1"/>
</dbReference>
<dbReference type="PANTHER" id="PTHR11601">
    <property type="entry name" value="CYSTEINE DESULFURYLASE FAMILY MEMBER"/>
    <property type="match status" value="1"/>
</dbReference>
<keyword evidence="5" id="KW-0001">2Fe-2S</keyword>
<keyword evidence="6" id="KW-0479">Metal-binding</keyword>
<dbReference type="Proteomes" id="UP000249458">
    <property type="component" value="Unassembled WGS sequence"/>
</dbReference>
<comment type="cofactor">
    <cofactor evidence="1 11">
        <name>pyridoxal 5'-phosphate</name>
        <dbReference type="ChEBI" id="CHEBI:597326"/>
    </cofactor>
</comment>
<keyword evidence="4" id="KW-0808">Transferase</keyword>
<dbReference type="InterPro" id="IPR016454">
    <property type="entry name" value="Cysteine_dSase"/>
</dbReference>
<dbReference type="RefSeq" id="WP_112218230.1">
    <property type="nucleotide sequence ID" value="NZ_MVJN01000001.1"/>
</dbReference>
<evidence type="ECO:0000256" key="1">
    <source>
        <dbReference type="ARBA" id="ARBA00001933"/>
    </source>
</evidence>
<dbReference type="EC" id="2.8.1.7" evidence="3"/>
<dbReference type="InterPro" id="IPR020578">
    <property type="entry name" value="Aminotrans_V_PyrdxlP_BS"/>
</dbReference>
<dbReference type="InterPro" id="IPR015422">
    <property type="entry name" value="PyrdxlP-dep_Trfase_small"/>
</dbReference>
<evidence type="ECO:0000313" key="13">
    <source>
        <dbReference type="EMBL" id="RAP38591.1"/>
    </source>
</evidence>
<organism evidence="13 14">
    <name type="scientific">Legionella quinlivanii</name>
    <dbReference type="NCBI Taxonomy" id="45073"/>
    <lineage>
        <taxon>Bacteria</taxon>
        <taxon>Pseudomonadati</taxon>
        <taxon>Pseudomonadota</taxon>
        <taxon>Gammaproteobacteria</taxon>
        <taxon>Legionellales</taxon>
        <taxon>Legionellaceae</taxon>
        <taxon>Legionella</taxon>
    </lineage>
</organism>
<dbReference type="Gene3D" id="3.40.640.10">
    <property type="entry name" value="Type I PLP-dependent aspartate aminotransferase-like (Major domain)"/>
    <property type="match status" value="1"/>
</dbReference>
<reference evidence="13 14" key="1">
    <citation type="submission" date="2017-02" db="EMBL/GenBank/DDBJ databases">
        <title>Legionella quilivanii strain from human: case report and whole genome sequencing analysis.</title>
        <authorList>
            <person name="Lalancette C."/>
            <person name="Leduc J.-M."/>
            <person name="Levesque S."/>
            <person name="Fournier E."/>
            <person name="Saoud J."/>
            <person name="Faucher S.P."/>
            <person name="Bernard K."/>
            <person name="Martineau C."/>
            <person name="Longtin J."/>
        </authorList>
    </citation>
    <scope>NUCLEOTIDE SEQUENCE [LARGE SCALE GENOMIC DNA]</scope>
    <source>
        <strain evidence="13 14">ID143958</strain>
    </source>
</reference>
<sequence length="386" mass="42213">MNKMPLYFDYMATTPVDPRVIEKMLHYLGKDGIFGNPASTTHIYGQQAQMAVETARAQIAEAVHAEPGEIVFTSGATEADNLAILGAARFYQRKGRHLITSVTEHKAVLDSFHQLEQEGFQVSYLSPQPDGLLSLQDLEQAITDETILVSIMHVNNEIGVVQDIAAIGELLKNRGIIFHVDAAQSAGKIAINLRELSVDLMSFSAHKNYGPKGIGALFVRQKPRIRLQPQSFGGGHEGGLRSGTLATHQIVGMGEAFALAEASREVEQERILKLREQLWNNIKVLPDIHLNGHPRQRVAGNLNITFPGVEGDSLLYALKDLAVSSTSACASSSMQPSYVLKAIGLDNESAFSSIRLSLGRFTTEAEIIEASQIIRQQISRLHEISP</sequence>
<keyword evidence="7" id="KW-0663">Pyridoxal phosphate</keyword>
<evidence type="ECO:0000256" key="10">
    <source>
        <dbReference type="ARBA" id="ARBA00050776"/>
    </source>
</evidence>
<gene>
    <name evidence="13" type="ORF">B1207_01560</name>
</gene>
<dbReference type="GO" id="GO:0031071">
    <property type="term" value="F:cysteine desulfurase activity"/>
    <property type="evidence" value="ECO:0007669"/>
    <property type="project" value="UniProtKB-EC"/>
</dbReference>
<dbReference type="InterPro" id="IPR015424">
    <property type="entry name" value="PyrdxlP-dep_Trfase"/>
</dbReference>
<dbReference type="PANTHER" id="PTHR11601:SF34">
    <property type="entry name" value="CYSTEINE DESULFURASE"/>
    <property type="match status" value="1"/>
</dbReference>
<dbReference type="InterPro" id="IPR015421">
    <property type="entry name" value="PyrdxlP-dep_Trfase_major"/>
</dbReference>
<evidence type="ECO:0000256" key="3">
    <source>
        <dbReference type="ARBA" id="ARBA00012239"/>
    </source>
</evidence>
<evidence type="ECO:0000313" key="14">
    <source>
        <dbReference type="Proteomes" id="UP000249458"/>
    </source>
</evidence>
<comment type="caution">
    <text evidence="13">The sequence shown here is derived from an EMBL/GenBank/DDBJ whole genome shotgun (WGS) entry which is preliminary data.</text>
</comment>
<dbReference type="AlphaFoldDB" id="A0A364LNG3"/>
<dbReference type="FunFam" id="3.40.640.10:FF:000003">
    <property type="entry name" value="Cysteine desulfurase IscS"/>
    <property type="match status" value="1"/>
</dbReference>
<dbReference type="InterPro" id="IPR000192">
    <property type="entry name" value="Aminotrans_V_dom"/>
</dbReference>
<evidence type="ECO:0000256" key="5">
    <source>
        <dbReference type="ARBA" id="ARBA00022714"/>
    </source>
</evidence>
<name>A0A364LNG3_9GAMM</name>
<protein>
    <recommendedName>
        <fullName evidence="3">cysteine desulfurase</fullName>
        <ecNumber evidence="3">2.8.1.7</ecNumber>
    </recommendedName>
</protein>
<feature type="domain" description="Aminotransferase class V" evidence="12">
    <location>
        <begin position="7"/>
        <end position="367"/>
    </location>
</feature>
<evidence type="ECO:0000256" key="7">
    <source>
        <dbReference type="ARBA" id="ARBA00022898"/>
    </source>
</evidence>